<protein>
    <submittedName>
        <fullName evidence="1">Exported protein</fullName>
    </submittedName>
</protein>
<accession>Q7W6U0</accession>
<evidence type="ECO:0000313" key="2">
    <source>
        <dbReference type="Proteomes" id="UP000001421"/>
    </source>
</evidence>
<proteinExistence type="predicted"/>
<reference evidence="1 2" key="1">
    <citation type="journal article" date="2003" name="Nat. Genet.">
        <title>Comparative analysis of the genome sequences of Bordetella pertussis, Bordetella parapertussis and Bordetella bronchiseptica.</title>
        <authorList>
            <person name="Parkhill J."/>
            <person name="Sebaihia M."/>
            <person name="Preston A."/>
            <person name="Murphy L.D."/>
            <person name="Thomson N.R."/>
            <person name="Harris D.E."/>
            <person name="Holden M.T.G."/>
            <person name="Churcher C.M."/>
            <person name="Bentley S.D."/>
            <person name="Mungall K.L."/>
            <person name="Cerdeno-Tarraga A.-M."/>
            <person name="Temple L."/>
            <person name="James K.D."/>
            <person name="Harris B."/>
            <person name="Quail M.A."/>
            <person name="Achtman M."/>
            <person name="Atkin R."/>
            <person name="Baker S."/>
            <person name="Basham D."/>
            <person name="Bason N."/>
            <person name="Cherevach I."/>
            <person name="Chillingworth T."/>
            <person name="Collins M."/>
            <person name="Cronin A."/>
            <person name="Davis P."/>
            <person name="Doggett J."/>
            <person name="Feltwell T."/>
            <person name="Goble A."/>
            <person name="Hamlin N."/>
            <person name="Hauser H."/>
            <person name="Holroyd S."/>
            <person name="Jagels K."/>
            <person name="Leather S."/>
            <person name="Moule S."/>
            <person name="Norberczak H."/>
            <person name="O'Neil S."/>
            <person name="Ormond D."/>
            <person name="Price C."/>
            <person name="Rabbinowitsch E."/>
            <person name="Rutter S."/>
            <person name="Sanders M."/>
            <person name="Saunders D."/>
            <person name="Seeger K."/>
            <person name="Sharp S."/>
            <person name="Simmonds M."/>
            <person name="Skelton J."/>
            <person name="Squares R."/>
            <person name="Squares S."/>
            <person name="Stevens K."/>
            <person name="Unwin L."/>
            <person name="Whitehead S."/>
            <person name="Barrell B.G."/>
            <person name="Maskell D.J."/>
        </authorList>
    </citation>
    <scope>NUCLEOTIDE SEQUENCE [LARGE SCALE GENOMIC DNA]</scope>
    <source>
        <strain evidence="1 2">12822 / ATCC BAA-587 / NCTC 13253</strain>
    </source>
</reference>
<gene>
    <name evidence="1" type="ordered locus">BPP2809</name>
</gene>
<evidence type="ECO:0000313" key="1">
    <source>
        <dbReference type="EMBL" id="CAE38101.1"/>
    </source>
</evidence>
<dbReference type="EMBL" id="BX640431">
    <property type="protein sequence ID" value="CAE38101.1"/>
    <property type="molecule type" value="Genomic_DNA"/>
</dbReference>
<name>Q7W6U0_BORPA</name>
<dbReference type="HOGENOM" id="CLU_189658_0_0_4"/>
<sequence>MYVQIWSRWAASLSLVALVSGCSWVGLGDSDRKSTASRVSDECRWNRSGCIYEGSYEADERDYAEARRLNQAEMARLRRSAGN</sequence>
<dbReference type="Proteomes" id="UP000001421">
    <property type="component" value="Chromosome"/>
</dbReference>
<organism evidence="1 2">
    <name type="scientific">Bordetella parapertussis (strain 12822 / ATCC BAA-587 / NCTC 13253)</name>
    <dbReference type="NCBI Taxonomy" id="257311"/>
    <lineage>
        <taxon>Bacteria</taxon>
        <taxon>Pseudomonadati</taxon>
        <taxon>Pseudomonadota</taxon>
        <taxon>Betaproteobacteria</taxon>
        <taxon>Burkholderiales</taxon>
        <taxon>Alcaligenaceae</taxon>
        <taxon>Bordetella</taxon>
    </lineage>
</organism>
<dbReference type="KEGG" id="bpa:BPP2809"/>
<dbReference type="AlphaFoldDB" id="Q7W6U0"/>